<dbReference type="KEGG" id="cmic:caldi_13410"/>
<keyword evidence="1" id="KW-0472">Membrane</keyword>
<evidence type="ECO:0008006" key="4">
    <source>
        <dbReference type="Google" id="ProtNLM"/>
    </source>
</evidence>
<keyword evidence="1" id="KW-1133">Transmembrane helix</keyword>
<evidence type="ECO:0000256" key="1">
    <source>
        <dbReference type="SAM" id="Phobius"/>
    </source>
</evidence>
<evidence type="ECO:0000313" key="3">
    <source>
        <dbReference type="Proteomes" id="UP001163687"/>
    </source>
</evidence>
<dbReference type="Proteomes" id="UP001163687">
    <property type="component" value="Chromosome"/>
</dbReference>
<evidence type="ECO:0000313" key="2">
    <source>
        <dbReference type="EMBL" id="BDG60251.1"/>
    </source>
</evidence>
<reference evidence="2" key="1">
    <citation type="submission" date="2022-03" db="EMBL/GenBank/DDBJ databases">
        <title>Complete genome sequence of Caldinitratiruptor microaerophilus.</title>
        <authorList>
            <person name="Mukaiyama R."/>
            <person name="Nishiyama T."/>
            <person name="Ueda K."/>
        </authorList>
    </citation>
    <scope>NUCLEOTIDE SEQUENCE</scope>
    <source>
        <strain evidence="2">JCM 16183</strain>
    </source>
</reference>
<accession>A0AA35CMT9</accession>
<proteinExistence type="predicted"/>
<dbReference type="Pfam" id="PF04964">
    <property type="entry name" value="Flp_Fap"/>
    <property type="match status" value="1"/>
</dbReference>
<organism evidence="2 3">
    <name type="scientific">Caldinitratiruptor microaerophilus</name>
    <dbReference type="NCBI Taxonomy" id="671077"/>
    <lineage>
        <taxon>Bacteria</taxon>
        <taxon>Bacillati</taxon>
        <taxon>Bacillota</taxon>
        <taxon>Clostridia</taxon>
        <taxon>Eubacteriales</taxon>
        <taxon>Symbiobacteriaceae</taxon>
        <taxon>Caldinitratiruptor</taxon>
    </lineage>
</organism>
<keyword evidence="3" id="KW-1185">Reference proteome</keyword>
<keyword evidence="1" id="KW-0812">Transmembrane</keyword>
<protein>
    <recommendedName>
        <fullName evidence="4">Pilus assembly protein Flp/PilA</fullName>
    </recommendedName>
</protein>
<gene>
    <name evidence="2" type="ORF">caldi_13410</name>
</gene>
<dbReference type="RefSeq" id="WP_264844321.1">
    <property type="nucleotide sequence ID" value="NZ_AP025628.1"/>
</dbReference>
<sequence>MLALYVRARNLWARLREEHGQGMVEYGLILALVAVVLIGVLGTMTGSLDKIFKKIAETLNGVANPPPSSS</sequence>
<name>A0AA35CMT9_9FIRM</name>
<dbReference type="InterPro" id="IPR007047">
    <property type="entry name" value="Flp_Fap"/>
</dbReference>
<feature type="transmembrane region" description="Helical" evidence="1">
    <location>
        <begin position="26"/>
        <end position="44"/>
    </location>
</feature>
<dbReference type="EMBL" id="AP025628">
    <property type="protein sequence ID" value="BDG60251.1"/>
    <property type="molecule type" value="Genomic_DNA"/>
</dbReference>
<dbReference type="AlphaFoldDB" id="A0AA35CMT9"/>